<comment type="subcellular location">
    <subcellularLocation>
        <location evidence="1">Mitochondrion outer membrane</location>
        <topology evidence="1">Multi-pass membrane protein</topology>
    </subcellularLocation>
</comment>
<keyword evidence="5" id="KW-0812">Transmembrane</keyword>
<keyword evidence="9" id="KW-0472">Membrane</keyword>
<organism evidence="11 12">
    <name type="scientific">Xylocopa violacea</name>
    <name type="common">Violet carpenter bee</name>
    <name type="synonym">Apis violacea</name>
    <dbReference type="NCBI Taxonomy" id="135666"/>
    <lineage>
        <taxon>Eukaryota</taxon>
        <taxon>Metazoa</taxon>
        <taxon>Ecdysozoa</taxon>
        <taxon>Arthropoda</taxon>
        <taxon>Hexapoda</taxon>
        <taxon>Insecta</taxon>
        <taxon>Pterygota</taxon>
        <taxon>Neoptera</taxon>
        <taxon>Endopterygota</taxon>
        <taxon>Hymenoptera</taxon>
        <taxon>Apocrita</taxon>
        <taxon>Aculeata</taxon>
        <taxon>Apoidea</taxon>
        <taxon>Anthophila</taxon>
        <taxon>Apidae</taxon>
        <taxon>Xylocopa</taxon>
        <taxon>Xylocopa</taxon>
    </lineage>
</organism>
<protein>
    <submittedName>
        <fullName evidence="11">Uncharacterized protein</fullName>
    </submittedName>
</protein>
<comment type="similarity">
    <text evidence="2">Belongs to the Tom40 family.</text>
</comment>
<feature type="compositionally biased region" description="Pro residues" evidence="10">
    <location>
        <begin position="10"/>
        <end position="20"/>
    </location>
</feature>
<evidence type="ECO:0000256" key="2">
    <source>
        <dbReference type="ARBA" id="ARBA00010510"/>
    </source>
</evidence>
<dbReference type="Gene3D" id="2.40.160.10">
    <property type="entry name" value="Porin"/>
    <property type="match status" value="1"/>
</dbReference>
<evidence type="ECO:0000256" key="4">
    <source>
        <dbReference type="ARBA" id="ARBA00022452"/>
    </source>
</evidence>
<evidence type="ECO:0000256" key="3">
    <source>
        <dbReference type="ARBA" id="ARBA00022448"/>
    </source>
</evidence>
<feature type="region of interest" description="Disordered" evidence="10">
    <location>
        <begin position="1"/>
        <end position="45"/>
    </location>
</feature>
<keyword evidence="7" id="KW-0653">Protein transport</keyword>
<evidence type="ECO:0000256" key="8">
    <source>
        <dbReference type="ARBA" id="ARBA00023128"/>
    </source>
</evidence>
<evidence type="ECO:0000256" key="5">
    <source>
        <dbReference type="ARBA" id="ARBA00022692"/>
    </source>
</evidence>
<dbReference type="CDD" id="cd07305">
    <property type="entry name" value="Porin3_Tom40"/>
    <property type="match status" value="1"/>
</dbReference>
<dbReference type="PANTHER" id="PTHR10802">
    <property type="entry name" value="MITOCHONDRIAL IMPORT RECEPTOR SUBUNIT TOM40"/>
    <property type="match status" value="1"/>
</dbReference>
<keyword evidence="8" id="KW-0496">Mitochondrion</keyword>
<comment type="caution">
    <text evidence="11">The sequence shown here is derived from an EMBL/GenBank/DDBJ whole genome shotgun (WGS) entry which is preliminary data.</text>
</comment>
<sequence>MGNVLAATVPPTPSPPPPPTSGLLPNLEKSDPSNPSDGLHASSIYSDKLTNPGTIEDLHKKCKGKRVCIVHARSSSQVITFANHVVTHRVLIYLFIYLRYETADVFPGCFDGAKVMFNKGLSNHFQISHTISMSSPTQSGYRFGATYVGTQQPVPTEAYPVLLGDIDPSGNLNANIIHQFGQRLRGKLATQVQKSKFTAVQMTTDYRGDAYTASLTLGNPDILNDSGVFVMHYLQSITPSVALGGELAYQRGPAVPGGQVAVLSAAGRYTNGDSTISGSLGLSGCHLCFHQKASEQLQVGVELEINCRIQESTGTIAYQIDLPKADLIYRGSVDTNWTVGAVLEKKLQPLPFTFALSGMINHSKQQFKLGCGLIIG</sequence>
<evidence type="ECO:0000256" key="6">
    <source>
        <dbReference type="ARBA" id="ARBA00022787"/>
    </source>
</evidence>
<dbReference type="InterPro" id="IPR023614">
    <property type="entry name" value="Porin_dom_sf"/>
</dbReference>
<evidence type="ECO:0000256" key="10">
    <source>
        <dbReference type="SAM" id="MobiDB-lite"/>
    </source>
</evidence>
<evidence type="ECO:0000256" key="1">
    <source>
        <dbReference type="ARBA" id="ARBA00004374"/>
    </source>
</evidence>
<evidence type="ECO:0000256" key="7">
    <source>
        <dbReference type="ARBA" id="ARBA00022927"/>
    </source>
</evidence>
<keyword evidence="3" id="KW-0813">Transport</keyword>
<evidence type="ECO:0000313" key="11">
    <source>
        <dbReference type="EMBL" id="CAL7942816.1"/>
    </source>
</evidence>
<dbReference type="EMBL" id="CAXAJV020001293">
    <property type="protein sequence ID" value="CAL7942816.1"/>
    <property type="molecule type" value="Genomic_DNA"/>
</dbReference>
<keyword evidence="4" id="KW-1134">Transmembrane beta strand</keyword>
<evidence type="ECO:0000313" key="12">
    <source>
        <dbReference type="Proteomes" id="UP001642520"/>
    </source>
</evidence>
<dbReference type="InterPro" id="IPR037930">
    <property type="entry name" value="Tom40"/>
</dbReference>
<dbReference type="InterPro" id="IPR027246">
    <property type="entry name" value="Porin_Euk/Tom40"/>
</dbReference>
<keyword evidence="6" id="KW-1000">Mitochondrion outer membrane</keyword>
<name>A0ABP1NRH0_XYLVO</name>
<keyword evidence="12" id="KW-1185">Reference proteome</keyword>
<gene>
    <name evidence="11" type="ORF">XYLVIOL_LOCUS5737</name>
</gene>
<proteinExistence type="inferred from homology"/>
<dbReference type="Proteomes" id="UP001642520">
    <property type="component" value="Unassembled WGS sequence"/>
</dbReference>
<accession>A0ABP1NRH0</accession>
<evidence type="ECO:0000256" key="9">
    <source>
        <dbReference type="ARBA" id="ARBA00023136"/>
    </source>
</evidence>
<dbReference type="Pfam" id="PF01459">
    <property type="entry name" value="Porin_3"/>
    <property type="match status" value="1"/>
</dbReference>
<reference evidence="11 12" key="1">
    <citation type="submission" date="2024-08" db="EMBL/GenBank/DDBJ databases">
        <authorList>
            <person name="Will J Nash"/>
            <person name="Angela Man"/>
            <person name="Seanna McTaggart"/>
            <person name="Kendall Baker"/>
            <person name="Tom Barker"/>
            <person name="Leah Catchpole"/>
            <person name="Alex Durrant"/>
            <person name="Karim Gharbi"/>
            <person name="Naomi Irish"/>
            <person name="Gemy Kaithakottil"/>
            <person name="Debby Ku"/>
            <person name="Aaliyah Providence"/>
            <person name="Felix Shaw"/>
            <person name="David Swarbreck"/>
            <person name="Chris Watkins"/>
            <person name="Ann M. McCartney"/>
            <person name="Giulio Formenti"/>
            <person name="Alice Mouton"/>
            <person name="Noel Vella"/>
            <person name="Bjorn M von Reumont"/>
            <person name="Adriana Vella"/>
            <person name="Wilfried Haerty"/>
        </authorList>
    </citation>
    <scope>NUCLEOTIDE SEQUENCE [LARGE SCALE GENOMIC DNA]</scope>
</reference>